<sequence>MKILTLNTWCRGELFENIKKFLVDERADFYFLQEVFNGNRQDLNEKFRAVNVFQKLFPTFHFYFSAAILDTRKKEGDVENGQLLMSRWPFTSTEALFVDVPYGAYDEESMSDFSNFPSLIQKVTVSIDGKMLTLCNVHGPVNLKGREDDQRRLRMRDILLGHITEHTIIAGDFNVCPETQTIRSLEDRLTNVFKGKFETTFNTKWKDLKAQPGYATAVVDYVFVSKGIRVMRALSPKVDVSDHMPLAVEVEIVSRSGR</sequence>
<dbReference type="PANTHER" id="PTHR14859:SF1">
    <property type="entry name" value="PGAP2-INTERACTING PROTEIN"/>
    <property type="match status" value="1"/>
</dbReference>
<organism evidence="2 3">
    <name type="scientific">Candidatus Roizmanbacteria bacterium RIFCSPLOWO2_01_FULL_38_11</name>
    <dbReference type="NCBI Taxonomy" id="1802060"/>
    <lineage>
        <taxon>Bacteria</taxon>
        <taxon>Candidatus Roizmaniibacteriota</taxon>
    </lineage>
</organism>
<dbReference type="SUPFAM" id="SSF56219">
    <property type="entry name" value="DNase I-like"/>
    <property type="match status" value="1"/>
</dbReference>
<dbReference type="Gene3D" id="3.60.10.10">
    <property type="entry name" value="Endonuclease/exonuclease/phosphatase"/>
    <property type="match status" value="1"/>
</dbReference>
<dbReference type="InterPro" id="IPR051916">
    <property type="entry name" value="GPI-anchor_lipid_remodeler"/>
</dbReference>
<dbReference type="InterPro" id="IPR005135">
    <property type="entry name" value="Endo/exonuclease/phosphatase"/>
</dbReference>
<accession>A0A1F7ILY1</accession>
<name>A0A1F7ILY1_9BACT</name>
<dbReference type="EMBL" id="MGAK01000017">
    <property type="protein sequence ID" value="OGK44389.1"/>
    <property type="molecule type" value="Genomic_DNA"/>
</dbReference>
<evidence type="ECO:0000259" key="1">
    <source>
        <dbReference type="Pfam" id="PF03372"/>
    </source>
</evidence>
<dbReference type="Proteomes" id="UP000179072">
    <property type="component" value="Unassembled WGS sequence"/>
</dbReference>
<evidence type="ECO:0000313" key="2">
    <source>
        <dbReference type="EMBL" id="OGK44389.1"/>
    </source>
</evidence>
<dbReference type="AlphaFoldDB" id="A0A1F7ILY1"/>
<dbReference type="InterPro" id="IPR036691">
    <property type="entry name" value="Endo/exonu/phosph_ase_sf"/>
</dbReference>
<proteinExistence type="predicted"/>
<dbReference type="GO" id="GO:0016020">
    <property type="term" value="C:membrane"/>
    <property type="evidence" value="ECO:0007669"/>
    <property type="project" value="GOC"/>
</dbReference>
<dbReference type="GO" id="GO:0003824">
    <property type="term" value="F:catalytic activity"/>
    <property type="evidence" value="ECO:0007669"/>
    <property type="project" value="InterPro"/>
</dbReference>
<gene>
    <name evidence="2" type="ORF">A2957_00820</name>
</gene>
<comment type="caution">
    <text evidence="2">The sequence shown here is derived from an EMBL/GenBank/DDBJ whole genome shotgun (WGS) entry which is preliminary data.</text>
</comment>
<dbReference type="PANTHER" id="PTHR14859">
    <property type="entry name" value="CALCOFLUOR WHITE HYPERSENSITIVE PROTEIN PRECURSOR"/>
    <property type="match status" value="1"/>
</dbReference>
<reference evidence="2 3" key="1">
    <citation type="journal article" date="2016" name="Nat. Commun.">
        <title>Thousands of microbial genomes shed light on interconnected biogeochemical processes in an aquifer system.</title>
        <authorList>
            <person name="Anantharaman K."/>
            <person name="Brown C.T."/>
            <person name="Hug L.A."/>
            <person name="Sharon I."/>
            <person name="Castelle C.J."/>
            <person name="Probst A.J."/>
            <person name="Thomas B.C."/>
            <person name="Singh A."/>
            <person name="Wilkins M.J."/>
            <person name="Karaoz U."/>
            <person name="Brodie E.L."/>
            <person name="Williams K.H."/>
            <person name="Hubbard S.S."/>
            <person name="Banfield J.F."/>
        </authorList>
    </citation>
    <scope>NUCLEOTIDE SEQUENCE [LARGE SCALE GENOMIC DNA]</scope>
</reference>
<dbReference type="STRING" id="1802060.A2957_00820"/>
<dbReference type="Pfam" id="PF03372">
    <property type="entry name" value="Exo_endo_phos"/>
    <property type="match status" value="1"/>
</dbReference>
<dbReference type="GO" id="GO:0006506">
    <property type="term" value="P:GPI anchor biosynthetic process"/>
    <property type="evidence" value="ECO:0007669"/>
    <property type="project" value="TreeGrafter"/>
</dbReference>
<feature type="domain" description="Endonuclease/exonuclease/phosphatase" evidence="1">
    <location>
        <begin position="4"/>
        <end position="243"/>
    </location>
</feature>
<evidence type="ECO:0000313" key="3">
    <source>
        <dbReference type="Proteomes" id="UP000179072"/>
    </source>
</evidence>
<protein>
    <recommendedName>
        <fullName evidence="1">Endonuclease/exonuclease/phosphatase domain-containing protein</fullName>
    </recommendedName>
</protein>